<dbReference type="EMBL" id="CAJVPS010012313">
    <property type="protein sequence ID" value="CAG8670185.1"/>
    <property type="molecule type" value="Genomic_DNA"/>
</dbReference>
<keyword evidence="2" id="KW-1185">Reference proteome</keyword>
<organism evidence="1 2">
    <name type="scientific">Ambispora leptoticha</name>
    <dbReference type="NCBI Taxonomy" id="144679"/>
    <lineage>
        <taxon>Eukaryota</taxon>
        <taxon>Fungi</taxon>
        <taxon>Fungi incertae sedis</taxon>
        <taxon>Mucoromycota</taxon>
        <taxon>Glomeromycotina</taxon>
        <taxon>Glomeromycetes</taxon>
        <taxon>Archaeosporales</taxon>
        <taxon>Ambisporaceae</taxon>
        <taxon>Ambispora</taxon>
    </lineage>
</organism>
<evidence type="ECO:0000313" key="1">
    <source>
        <dbReference type="EMBL" id="CAG8670185.1"/>
    </source>
</evidence>
<name>A0A9N9EFU3_9GLOM</name>
<reference evidence="1" key="1">
    <citation type="submission" date="2021-06" db="EMBL/GenBank/DDBJ databases">
        <authorList>
            <person name="Kallberg Y."/>
            <person name="Tangrot J."/>
            <person name="Rosling A."/>
        </authorList>
    </citation>
    <scope>NUCLEOTIDE SEQUENCE</scope>
    <source>
        <strain evidence="1">FL130A</strain>
    </source>
</reference>
<gene>
    <name evidence="1" type="ORF">ALEPTO_LOCUS10569</name>
</gene>
<accession>A0A9N9EFU3</accession>
<dbReference type="InterPro" id="IPR011990">
    <property type="entry name" value="TPR-like_helical_dom_sf"/>
</dbReference>
<dbReference type="OrthoDB" id="10345935at2759"/>
<dbReference type="SUPFAM" id="SSF48452">
    <property type="entry name" value="TPR-like"/>
    <property type="match status" value="1"/>
</dbReference>
<protein>
    <submittedName>
        <fullName evidence="1">13155_t:CDS:1</fullName>
    </submittedName>
</protein>
<comment type="caution">
    <text evidence="1">The sequence shown here is derived from an EMBL/GenBank/DDBJ whole genome shotgun (WGS) entry which is preliminary data.</text>
</comment>
<evidence type="ECO:0000313" key="2">
    <source>
        <dbReference type="Proteomes" id="UP000789508"/>
    </source>
</evidence>
<dbReference type="Gene3D" id="1.25.40.10">
    <property type="entry name" value="Tetratricopeptide repeat domain"/>
    <property type="match status" value="1"/>
</dbReference>
<dbReference type="Proteomes" id="UP000789508">
    <property type="component" value="Unassembled WGS sequence"/>
</dbReference>
<dbReference type="AlphaFoldDB" id="A0A9N9EFU3"/>
<proteinExistence type="predicted"/>
<sequence>MEASRIHGVYHTMKRSLEIEPNNAEALRIRGGTYHACRMTNRYEESHADLNKTLEFEPNNAFALGILGDTYALKIRGDALIRGNTLSMAKGYEQSLACLDKSLKIEPKNIGFRVNHERLFSPRLRVPNKQRPIPQRWRKGRCGNFGRALKDLEDKFNRIDPLTLGVDYIICYAATGCKLRFYGIVENAMSRAA</sequence>